<feature type="transmembrane region" description="Helical" evidence="2">
    <location>
        <begin position="380"/>
        <end position="401"/>
    </location>
</feature>
<dbReference type="KEGG" id="ipa:Isop_2160"/>
<accession>E8R4D8</accession>
<dbReference type="Gene3D" id="1.10.287.470">
    <property type="entry name" value="Helix hairpin bin"/>
    <property type="match status" value="1"/>
</dbReference>
<dbReference type="RefSeq" id="WP_013565027.1">
    <property type="nucleotide sequence ID" value="NC_014962.1"/>
</dbReference>
<feature type="domain" description="GAF" evidence="3">
    <location>
        <begin position="43"/>
        <end position="173"/>
    </location>
</feature>
<dbReference type="Gene3D" id="2.40.30.170">
    <property type="match status" value="1"/>
</dbReference>
<dbReference type="PANTHER" id="PTHR30367">
    <property type="entry name" value="P-HYDROXYBENZOIC ACID EFFLUX PUMP SUBUNIT AAEA-RELATED"/>
    <property type="match status" value="1"/>
</dbReference>
<keyword evidence="1" id="KW-0175">Coiled coil</keyword>
<dbReference type="PANTHER" id="PTHR30367:SF1">
    <property type="entry name" value="MULTIDRUG RESISTANCE PROTEIN MDTN"/>
    <property type="match status" value="1"/>
</dbReference>
<dbReference type="Gene3D" id="3.30.450.40">
    <property type="match status" value="2"/>
</dbReference>
<dbReference type="InterPro" id="IPR050393">
    <property type="entry name" value="MFP_Efflux_Pump"/>
</dbReference>
<gene>
    <name evidence="4" type="ordered locus">Isop_2160</name>
</gene>
<dbReference type="Pfam" id="PF13492">
    <property type="entry name" value="GAF_3"/>
    <property type="match status" value="1"/>
</dbReference>
<sequence>MAEDTIDKNLLEETKSRIRTLVAEIAALAEEDIQPSEFHPEFLSRVVESLAATAGAIWMLDGRGGLRLQHHHQFEVTGLLSGRGRTPEHNALLTCLLQSNQALAVPPGATVEGQPNAANPTGFVLIIAPLIVDRQVVGLVEVVMDPNRKAATQKSTLRFVSDLCDLAAKYLRNRQIRQIMLQQQTWSQLEAFTQSIHQSLDLKETAYAVVNDGKRLIGCDRVSVALKLAGRVAVEAVSGQEVVEQRSNQIRELNKLCKAVIASGEDLVYTGETEGFPPEVRDALEVYVDESGSKGLVMVLLYKPETDKTKDKVPFGVVIAEQIGDHGPLTEIQAKLEVVARHASSALWNAQEYDKIFLRPMLKSLGAQARLLRGRTWAKIGVAVGMVIAAILAMALVPWTLTVQGDGSLLPEIRRTLHAPLQGIVSEVLVEHGQEVKAGDVVLRMFNRELDKESKRLIAEKNSADADQLRLSRQVSDPSVRPEERRRIQAELEEAKIRSEGAARQLEVIAEQEESLTIRSPIDGIVTTWEVKKTLLNRPVDIGQELIQIADKGGPINLEVQIPDDDMAPVLEARNRLLTQMATRLEELRAAFQRGALSGEDLEAARLEADILEREIRLNQGGLSDEELEGILEMSQQARARLREMGRTPPSTRLPAYFVTATDPSHRYQGEVVRIASRAELVDQTHMVKVTVGFSPEVRAEFLELNQDFRPGAGVRAGIKCGKARLAYCLFRDVVHLWYETVLFRWPFL</sequence>
<protein>
    <submittedName>
        <fullName evidence="4">Secretion protein HlyD family protein</fullName>
    </submittedName>
</protein>
<feature type="coiled-coil region" evidence="1">
    <location>
        <begin position="447"/>
        <end position="512"/>
    </location>
</feature>
<evidence type="ECO:0000256" key="1">
    <source>
        <dbReference type="SAM" id="Coils"/>
    </source>
</evidence>
<dbReference type="Proteomes" id="UP000008631">
    <property type="component" value="Chromosome"/>
</dbReference>
<dbReference type="EMBL" id="CP002353">
    <property type="protein sequence ID" value="ADV62739.1"/>
    <property type="molecule type" value="Genomic_DNA"/>
</dbReference>
<dbReference type="eggNOG" id="COG0845">
    <property type="taxonomic scope" value="Bacteria"/>
</dbReference>
<dbReference type="PRINTS" id="PR01490">
    <property type="entry name" value="RTXTOXIND"/>
</dbReference>
<dbReference type="InParanoid" id="E8R4D8"/>
<keyword evidence="2" id="KW-0812">Transmembrane</keyword>
<name>E8R4D8_ISOPI</name>
<evidence type="ECO:0000256" key="2">
    <source>
        <dbReference type="SAM" id="Phobius"/>
    </source>
</evidence>
<dbReference type="STRING" id="575540.Isop_2160"/>
<keyword evidence="2" id="KW-0472">Membrane</keyword>
<reference evidence="4 5" key="2">
    <citation type="journal article" date="2011" name="Stand. Genomic Sci.">
        <title>Complete genome sequence of Isosphaera pallida type strain (IS1B).</title>
        <authorList>
            <consortium name="US DOE Joint Genome Institute (JGI-PGF)"/>
            <person name="Goker M."/>
            <person name="Cleland D."/>
            <person name="Saunders E."/>
            <person name="Lapidus A."/>
            <person name="Nolan M."/>
            <person name="Lucas S."/>
            <person name="Hammon N."/>
            <person name="Deshpande S."/>
            <person name="Cheng J.F."/>
            <person name="Tapia R."/>
            <person name="Han C."/>
            <person name="Goodwin L."/>
            <person name="Pitluck S."/>
            <person name="Liolios K."/>
            <person name="Pagani I."/>
            <person name="Ivanova N."/>
            <person name="Mavromatis K."/>
            <person name="Pati A."/>
            <person name="Chen A."/>
            <person name="Palaniappan K."/>
            <person name="Land M."/>
            <person name="Hauser L."/>
            <person name="Chang Y.J."/>
            <person name="Jeffries C.D."/>
            <person name="Detter J.C."/>
            <person name="Beck B."/>
            <person name="Woyke T."/>
            <person name="Bristow J."/>
            <person name="Eisen J.A."/>
            <person name="Markowitz V."/>
            <person name="Hugenholtz P."/>
            <person name="Kyrpides N.C."/>
            <person name="Klenk H.P."/>
        </authorList>
    </citation>
    <scope>NUCLEOTIDE SEQUENCE [LARGE SCALE GENOMIC DNA]</scope>
    <source>
        <strain evidence="5">ATCC 43644 / DSM 9630 / IS1B</strain>
    </source>
</reference>
<organism evidence="4 5">
    <name type="scientific">Isosphaera pallida (strain ATCC 43644 / DSM 9630 / IS1B)</name>
    <dbReference type="NCBI Taxonomy" id="575540"/>
    <lineage>
        <taxon>Bacteria</taxon>
        <taxon>Pseudomonadati</taxon>
        <taxon>Planctomycetota</taxon>
        <taxon>Planctomycetia</taxon>
        <taxon>Isosphaerales</taxon>
        <taxon>Isosphaeraceae</taxon>
        <taxon>Isosphaera</taxon>
    </lineage>
</organism>
<dbReference type="HOGENOM" id="CLU_402625_0_0_0"/>
<proteinExistence type="predicted"/>
<dbReference type="SUPFAM" id="SSF111369">
    <property type="entry name" value="HlyD-like secretion proteins"/>
    <property type="match status" value="1"/>
</dbReference>
<evidence type="ECO:0000259" key="3">
    <source>
        <dbReference type="Pfam" id="PF13492"/>
    </source>
</evidence>
<evidence type="ECO:0000313" key="5">
    <source>
        <dbReference type="Proteomes" id="UP000008631"/>
    </source>
</evidence>
<reference key="1">
    <citation type="submission" date="2010-11" db="EMBL/GenBank/DDBJ databases">
        <title>The complete sequence of chromosome of Isophaera pallida ATCC 43644.</title>
        <authorList>
            <consortium name="US DOE Joint Genome Institute (JGI-PGF)"/>
            <person name="Lucas S."/>
            <person name="Copeland A."/>
            <person name="Lapidus A."/>
            <person name="Bruce D."/>
            <person name="Goodwin L."/>
            <person name="Pitluck S."/>
            <person name="Kyrpides N."/>
            <person name="Mavromatis K."/>
            <person name="Pagani I."/>
            <person name="Ivanova N."/>
            <person name="Saunders E."/>
            <person name="Brettin T."/>
            <person name="Detter J.C."/>
            <person name="Han C."/>
            <person name="Tapia R."/>
            <person name="Land M."/>
            <person name="Hauser L."/>
            <person name="Markowitz V."/>
            <person name="Cheng J.-F."/>
            <person name="Hugenholtz P."/>
            <person name="Woyke T."/>
            <person name="Wu D."/>
            <person name="Eisen J.A."/>
        </authorList>
    </citation>
    <scope>NUCLEOTIDE SEQUENCE</scope>
    <source>
        <strain>ATCC 43644</strain>
    </source>
</reference>
<evidence type="ECO:0000313" key="4">
    <source>
        <dbReference type="EMBL" id="ADV62739.1"/>
    </source>
</evidence>
<dbReference type="InterPro" id="IPR029016">
    <property type="entry name" value="GAF-like_dom_sf"/>
</dbReference>
<keyword evidence="2" id="KW-1133">Transmembrane helix</keyword>
<dbReference type="SUPFAM" id="SSF55781">
    <property type="entry name" value="GAF domain-like"/>
    <property type="match status" value="1"/>
</dbReference>
<dbReference type="AlphaFoldDB" id="E8R4D8"/>
<keyword evidence="5" id="KW-1185">Reference proteome</keyword>
<dbReference type="InterPro" id="IPR003018">
    <property type="entry name" value="GAF"/>
</dbReference>
<dbReference type="Gene3D" id="2.40.50.100">
    <property type="match status" value="1"/>
</dbReference>